<accession>A0A0T9QCM8</accession>
<dbReference type="RefSeq" id="WP_049613891.1">
    <property type="nucleotide sequence ID" value="NZ_CAWMMU010000026.1"/>
</dbReference>
<evidence type="ECO:0000313" key="2">
    <source>
        <dbReference type="EMBL" id="CRY68793.1"/>
    </source>
</evidence>
<reference evidence="2 3" key="2">
    <citation type="submission" date="2015-03" db="EMBL/GenBank/DDBJ databases">
        <authorList>
            <consortium name="Pathogen Informatics"/>
            <person name="Murphy D."/>
        </authorList>
    </citation>
    <scope>NUCLEOTIDE SEQUENCE [LARGE SCALE GENOMIC DNA]</scope>
    <source>
        <strain evidence="2">Type strain: CIP110230</strain>
        <strain evidence="3">type strain: CIP110230</strain>
    </source>
</reference>
<reference evidence="4" key="3">
    <citation type="submission" date="2015-03" db="EMBL/GenBank/DDBJ databases">
        <authorList>
            <consortium name="Pathogen Informatics"/>
        </authorList>
    </citation>
    <scope>NUCLEOTIDE SEQUENCE [LARGE SCALE GENOMIC DNA]</scope>
    <source>
        <strain evidence="4">A125KOH2</strain>
    </source>
</reference>
<dbReference type="OrthoDB" id="6469631at2"/>
<dbReference type="STRING" id="1288385.ERS137968_03921"/>
<organism evidence="1 4">
    <name type="scientific">Yersinia pekkanenii</name>
    <dbReference type="NCBI Taxonomy" id="1288385"/>
    <lineage>
        <taxon>Bacteria</taxon>
        <taxon>Pseudomonadati</taxon>
        <taxon>Pseudomonadota</taxon>
        <taxon>Gammaproteobacteria</taxon>
        <taxon>Enterobacterales</taxon>
        <taxon>Yersiniaceae</taxon>
        <taxon>Yersinia</taxon>
    </lineage>
</organism>
<dbReference type="Proteomes" id="UP000044625">
    <property type="component" value="Unassembled WGS sequence"/>
</dbReference>
<sequence length="155" mass="17999">MIVDYPDWFPLAQKANKNQVTDTGFRTDQPQVGAPIFQKLTDDLKTTWSVNWILTIEQNRAFTQWLRSPKYLDGCNRWFRMPINLGGVEVQMQELHFTAYPQMNMNGNIITWAGTVITRGMFNADDEFDDILIELPAPWSSWLDIIVTETLPRSE</sequence>
<evidence type="ECO:0000313" key="3">
    <source>
        <dbReference type="Proteomes" id="UP000044625"/>
    </source>
</evidence>
<name>A0A0T9QCM8_9GAMM</name>
<dbReference type="AlphaFoldDB" id="A0A0T9QCM8"/>
<evidence type="ECO:0000313" key="1">
    <source>
        <dbReference type="EMBL" id="CNI05643.1"/>
    </source>
</evidence>
<dbReference type="EMBL" id="CWJL01000026">
    <property type="protein sequence ID" value="CRY68793.1"/>
    <property type="molecule type" value="Genomic_DNA"/>
</dbReference>
<evidence type="ECO:0000313" key="4">
    <source>
        <dbReference type="Proteomes" id="UP000045840"/>
    </source>
</evidence>
<proteinExistence type="predicted"/>
<keyword evidence="3" id="KW-1185">Reference proteome</keyword>
<protein>
    <submittedName>
        <fullName evidence="1">Uncharacterized protein</fullName>
    </submittedName>
</protein>
<dbReference type="EMBL" id="CQAZ01000026">
    <property type="protein sequence ID" value="CNI05643.1"/>
    <property type="molecule type" value="Genomic_DNA"/>
</dbReference>
<gene>
    <name evidence="1" type="ORF">ERS008529_02934</name>
    <name evidence="2" type="ORF">ERS137968_03921</name>
</gene>
<dbReference type="Proteomes" id="UP000045840">
    <property type="component" value="Unassembled WGS sequence"/>
</dbReference>
<reference evidence="1" key="1">
    <citation type="submission" date="2015-03" db="EMBL/GenBank/DDBJ databases">
        <authorList>
            <person name="Murphy D."/>
        </authorList>
    </citation>
    <scope>NUCLEOTIDE SEQUENCE [LARGE SCALE GENOMIC DNA]</scope>
    <source>
        <strain evidence="1">A125KOH2</strain>
    </source>
</reference>